<proteinExistence type="predicted"/>
<keyword evidence="3" id="KW-1185">Reference proteome</keyword>
<reference evidence="2 3" key="1">
    <citation type="submission" date="2024-03" db="EMBL/GenBank/DDBJ databases">
        <title>The Acrasis kona genome and developmental transcriptomes reveal deep origins of eukaryotic multicellular pathways.</title>
        <authorList>
            <person name="Sheikh S."/>
            <person name="Fu C.-J."/>
            <person name="Brown M.W."/>
            <person name="Baldauf S.L."/>
        </authorList>
    </citation>
    <scope>NUCLEOTIDE SEQUENCE [LARGE SCALE GENOMIC DNA]</scope>
    <source>
        <strain evidence="2 3">ATCC MYA-3509</strain>
    </source>
</reference>
<evidence type="ECO:0000313" key="3">
    <source>
        <dbReference type="Proteomes" id="UP001431209"/>
    </source>
</evidence>
<dbReference type="Proteomes" id="UP001431209">
    <property type="component" value="Unassembled WGS sequence"/>
</dbReference>
<dbReference type="AlphaFoldDB" id="A0AAW2Z2E9"/>
<protein>
    <submittedName>
        <fullName evidence="2">Mtmr3</fullName>
    </submittedName>
</protein>
<evidence type="ECO:0000256" key="1">
    <source>
        <dbReference type="SAM" id="MobiDB-lite"/>
    </source>
</evidence>
<feature type="region of interest" description="Disordered" evidence="1">
    <location>
        <begin position="87"/>
        <end position="110"/>
    </location>
</feature>
<accession>A0AAW2Z2E9</accession>
<dbReference type="EMBL" id="JAOPGA020001008">
    <property type="protein sequence ID" value="KAL0483971.1"/>
    <property type="molecule type" value="Genomic_DNA"/>
</dbReference>
<evidence type="ECO:0000313" key="2">
    <source>
        <dbReference type="EMBL" id="KAL0483971.1"/>
    </source>
</evidence>
<comment type="caution">
    <text evidence="2">The sequence shown here is derived from an EMBL/GenBank/DDBJ whole genome shotgun (WGS) entry which is preliminary data.</text>
</comment>
<organism evidence="2 3">
    <name type="scientific">Acrasis kona</name>
    <dbReference type="NCBI Taxonomy" id="1008807"/>
    <lineage>
        <taxon>Eukaryota</taxon>
        <taxon>Discoba</taxon>
        <taxon>Heterolobosea</taxon>
        <taxon>Tetramitia</taxon>
        <taxon>Eutetramitia</taxon>
        <taxon>Acrasidae</taxon>
        <taxon>Acrasis</taxon>
    </lineage>
</organism>
<gene>
    <name evidence="2" type="ORF">AKO1_004638</name>
</gene>
<name>A0AAW2Z2E9_9EUKA</name>
<feature type="region of interest" description="Disordered" evidence="1">
    <location>
        <begin position="35"/>
        <end position="56"/>
    </location>
</feature>
<sequence length="110" mass="12530">MLRQITKNHTLLKFATPYARTYVRDHQMTGEQIDKEIEHSKKGTTVSSIPEHKGWSSNLASTSEAVVKAEHSEKKPFEQMQKESIDVLKKKEQTESFPLKGTDAEAKESK</sequence>